<dbReference type="InterPro" id="IPR013762">
    <property type="entry name" value="Integrase-like_cat_sf"/>
</dbReference>
<evidence type="ECO:0000256" key="4">
    <source>
        <dbReference type="ARBA" id="ARBA00023172"/>
    </source>
</evidence>
<dbReference type="GO" id="GO:0015074">
    <property type="term" value="P:DNA integration"/>
    <property type="evidence" value="ECO:0007669"/>
    <property type="project" value="UniProtKB-KW"/>
</dbReference>
<dbReference type="InterPro" id="IPR010998">
    <property type="entry name" value="Integrase_recombinase_N"/>
</dbReference>
<dbReference type="AlphaFoldDB" id="A0A1G7E164"/>
<dbReference type="Proteomes" id="UP000183685">
    <property type="component" value="Unassembled WGS sequence"/>
</dbReference>
<dbReference type="GO" id="GO:0007059">
    <property type="term" value="P:chromosome segregation"/>
    <property type="evidence" value="ECO:0007669"/>
    <property type="project" value="UniProtKB-KW"/>
</dbReference>
<keyword evidence="2" id="KW-0229">DNA integration</keyword>
<dbReference type="STRING" id="637679.GCA_001550055_00016"/>
<dbReference type="PROSITE" id="PS51900">
    <property type="entry name" value="CB"/>
    <property type="match status" value="1"/>
</dbReference>
<organism evidence="8 9">
    <name type="scientific">Kordiimonas lacus</name>
    <dbReference type="NCBI Taxonomy" id="637679"/>
    <lineage>
        <taxon>Bacteria</taxon>
        <taxon>Pseudomonadati</taxon>
        <taxon>Pseudomonadota</taxon>
        <taxon>Alphaproteobacteria</taxon>
        <taxon>Kordiimonadales</taxon>
        <taxon>Kordiimonadaceae</taxon>
        <taxon>Kordiimonas</taxon>
    </lineage>
</organism>
<evidence type="ECO:0000256" key="3">
    <source>
        <dbReference type="ARBA" id="ARBA00023125"/>
    </source>
</evidence>
<dbReference type="PANTHER" id="PTHR30349:SF81">
    <property type="entry name" value="TYROSINE RECOMBINASE XERC"/>
    <property type="match status" value="1"/>
</dbReference>
<evidence type="ECO:0000259" key="6">
    <source>
        <dbReference type="PROSITE" id="PS51898"/>
    </source>
</evidence>
<accession>A0A1G7E164</accession>
<name>A0A1G7E164_9PROT</name>
<dbReference type="InterPro" id="IPR044068">
    <property type="entry name" value="CB"/>
</dbReference>
<evidence type="ECO:0000256" key="1">
    <source>
        <dbReference type="ARBA" id="ARBA00022829"/>
    </source>
</evidence>
<evidence type="ECO:0000256" key="5">
    <source>
        <dbReference type="PROSITE-ProRule" id="PRU01248"/>
    </source>
</evidence>
<dbReference type="SUPFAM" id="SSF56349">
    <property type="entry name" value="DNA breaking-rejoining enzymes"/>
    <property type="match status" value="1"/>
</dbReference>
<protein>
    <submittedName>
        <fullName evidence="8">Site-specific recombinase XerD</fullName>
    </submittedName>
</protein>
<evidence type="ECO:0000313" key="8">
    <source>
        <dbReference type="EMBL" id="SDE57419.1"/>
    </source>
</evidence>
<dbReference type="InterPro" id="IPR002104">
    <property type="entry name" value="Integrase_catalytic"/>
</dbReference>
<dbReference type="PANTHER" id="PTHR30349">
    <property type="entry name" value="PHAGE INTEGRASE-RELATED"/>
    <property type="match status" value="1"/>
</dbReference>
<gene>
    <name evidence="8" type="ORF">SAMN04488071_3237</name>
</gene>
<keyword evidence="4" id="KW-0233">DNA recombination</keyword>
<evidence type="ECO:0000313" key="9">
    <source>
        <dbReference type="Proteomes" id="UP000183685"/>
    </source>
</evidence>
<dbReference type="InterPro" id="IPR050090">
    <property type="entry name" value="Tyrosine_recombinase_XerCD"/>
</dbReference>
<dbReference type="CDD" id="cd00397">
    <property type="entry name" value="DNA_BRE_C"/>
    <property type="match status" value="1"/>
</dbReference>
<dbReference type="PROSITE" id="PS51898">
    <property type="entry name" value="TYR_RECOMBINASE"/>
    <property type="match status" value="1"/>
</dbReference>
<keyword evidence="1" id="KW-0159">Chromosome partition</keyword>
<sequence length="409" mass="45379">MKVDGLREHLPSIWEYPGMTIMSEASLFLSGLAESGRSASPHTWKAAATDVEGWLNYLLARGIVWGAAIVDDLISYRDALLTVPSQKTGEPCSSATVRRRMVYILEFYRYLAAKGLYVGDIVDGLSEVKSYKPFVPSDLDAMTHTRPKTLAKAAVSSRSKLLPKGCHVRHPRPLSVKDYRALAAAAGPRPSEREDGSGRDRLILDLTTTGSLRINEIERLRVDQVAALDPQTTGRIIIRGIEGKGRGGKKIRDIEINSEVAKDILAYIEGERRQAVNQFKKKYNTLRAPTALFYSRPDYGRPGPLSADGIRAAFNKLQIEAKLVDIDRHGNPRHRYAFHDLRHTYASWTAAISVEKGIPTNWRAIADQMGHSDPSLTKKIYTHFVEILEPGTRTFIDLSALTSTDGVSP</sequence>
<dbReference type="Pfam" id="PF00589">
    <property type="entry name" value="Phage_integrase"/>
    <property type="match status" value="1"/>
</dbReference>
<dbReference type="EMBL" id="FNAK01000008">
    <property type="protein sequence ID" value="SDE57419.1"/>
    <property type="molecule type" value="Genomic_DNA"/>
</dbReference>
<dbReference type="Gene3D" id="1.10.443.10">
    <property type="entry name" value="Intergrase catalytic core"/>
    <property type="match status" value="1"/>
</dbReference>
<proteinExistence type="predicted"/>
<dbReference type="InterPro" id="IPR011010">
    <property type="entry name" value="DNA_brk_join_enz"/>
</dbReference>
<feature type="domain" description="Core-binding (CB)" evidence="7">
    <location>
        <begin position="19"/>
        <end position="112"/>
    </location>
</feature>
<dbReference type="GO" id="GO:0006310">
    <property type="term" value="P:DNA recombination"/>
    <property type="evidence" value="ECO:0007669"/>
    <property type="project" value="UniProtKB-KW"/>
</dbReference>
<dbReference type="Gene3D" id="1.10.150.130">
    <property type="match status" value="1"/>
</dbReference>
<reference evidence="8 9" key="1">
    <citation type="submission" date="2016-10" db="EMBL/GenBank/DDBJ databases">
        <authorList>
            <person name="de Groot N.N."/>
        </authorList>
    </citation>
    <scope>NUCLEOTIDE SEQUENCE [LARGE SCALE GENOMIC DNA]</scope>
    <source>
        <strain evidence="8 9">CGMCC 1.9109</strain>
    </source>
</reference>
<dbReference type="GO" id="GO:0003677">
    <property type="term" value="F:DNA binding"/>
    <property type="evidence" value="ECO:0007669"/>
    <property type="project" value="UniProtKB-UniRule"/>
</dbReference>
<keyword evidence="9" id="KW-1185">Reference proteome</keyword>
<keyword evidence="3 5" id="KW-0238">DNA-binding</keyword>
<evidence type="ECO:0000259" key="7">
    <source>
        <dbReference type="PROSITE" id="PS51900"/>
    </source>
</evidence>
<feature type="domain" description="Tyr recombinase" evidence="6">
    <location>
        <begin position="169"/>
        <end position="394"/>
    </location>
</feature>
<evidence type="ECO:0000256" key="2">
    <source>
        <dbReference type="ARBA" id="ARBA00022908"/>
    </source>
</evidence>